<keyword evidence="1" id="KW-0472">Membrane</keyword>
<dbReference type="Proteomes" id="UP000184048">
    <property type="component" value="Unassembled WGS sequence"/>
</dbReference>
<accession>A0A1M5EIY7</accession>
<name>A0A1M5EIY7_9BACT</name>
<evidence type="ECO:0000313" key="2">
    <source>
        <dbReference type="EMBL" id="SHF79253.1"/>
    </source>
</evidence>
<gene>
    <name evidence="2" type="ORF">SAMN02745131_03549</name>
</gene>
<proteinExistence type="predicted"/>
<organism evidence="2 3">
    <name type="scientific">Flavisolibacter ginsengisoli DSM 18119</name>
    <dbReference type="NCBI Taxonomy" id="1121884"/>
    <lineage>
        <taxon>Bacteria</taxon>
        <taxon>Pseudomonadati</taxon>
        <taxon>Bacteroidota</taxon>
        <taxon>Chitinophagia</taxon>
        <taxon>Chitinophagales</taxon>
        <taxon>Chitinophagaceae</taxon>
        <taxon>Flavisolibacter</taxon>
    </lineage>
</organism>
<feature type="transmembrane region" description="Helical" evidence="1">
    <location>
        <begin position="53"/>
        <end position="75"/>
    </location>
</feature>
<dbReference type="AlphaFoldDB" id="A0A1M5EIY7"/>
<dbReference type="STRING" id="1121884.SAMN02745131_03549"/>
<keyword evidence="1" id="KW-1133">Transmembrane helix</keyword>
<protein>
    <submittedName>
        <fullName evidence="2">Uncharacterized protein</fullName>
    </submittedName>
</protein>
<keyword evidence="3" id="KW-1185">Reference proteome</keyword>
<evidence type="ECO:0000313" key="3">
    <source>
        <dbReference type="Proteomes" id="UP000184048"/>
    </source>
</evidence>
<keyword evidence="1" id="KW-0812">Transmembrane</keyword>
<dbReference type="EMBL" id="FQUU01000018">
    <property type="protein sequence ID" value="SHF79253.1"/>
    <property type="molecule type" value="Genomic_DNA"/>
</dbReference>
<reference evidence="2 3" key="1">
    <citation type="submission" date="2016-11" db="EMBL/GenBank/DDBJ databases">
        <authorList>
            <person name="Jaros S."/>
            <person name="Januszkiewicz K."/>
            <person name="Wedrychowicz H."/>
        </authorList>
    </citation>
    <scope>NUCLEOTIDE SEQUENCE [LARGE SCALE GENOMIC DNA]</scope>
    <source>
        <strain evidence="2 3">DSM 18119</strain>
    </source>
</reference>
<evidence type="ECO:0000256" key="1">
    <source>
        <dbReference type="SAM" id="Phobius"/>
    </source>
</evidence>
<sequence length="83" mass="9429">MFWFGYSPGLNQGLFYNMKILYTILFFADTMMLITVAYLFLHLSDGGMSVELFMLLSIALLACIAILILVLVHYLKLPSKSAR</sequence>
<feature type="transmembrane region" description="Helical" evidence="1">
    <location>
        <begin position="20"/>
        <end position="41"/>
    </location>
</feature>